<dbReference type="SMART" id="SM00066">
    <property type="entry name" value="GAL4"/>
    <property type="match status" value="1"/>
</dbReference>
<dbReference type="AlphaFoldDB" id="A0A4S8S9T9"/>
<keyword evidence="2" id="KW-0862">Zinc</keyword>
<reference evidence="10 11" key="1">
    <citation type="submission" date="2018-10" db="EMBL/GenBank/DDBJ databases">
        <title>Fifty Aureobasidium pullulans genomes reveal a recombining polyextremotolerant generalist.</title>
        <authorList>
            <person name="Gostincar C."/>
            <person name="Turk M."/>
            <person name="Zajc J."/>
            <person name="Gunde-Cimerman N."/>
        </authorList>
    </citation>
    <scope>NUCLEOTIDE SEQUENCE [LARGE SCALE GENOMIC DNA]</scope>
    <source>
        <strain evidence="10 11">EXF-11900</strain>
    </source>
</reference>
<dbReference type="Gene3D" id="3.30.160.60">
    <property type="entry name" value="Classic Zinc Finger"/>
    <property type="match status" value="1"/>
</dbReference>
<feature type="region of interest" description="Disordered" evidence="7">
    <location>
        <begin position="1"/>
        <end position="30"/>
    </location>
</feature>
<evidence type="ECO:0000256" key="3">
    <source>
        <dbReference type="ARBA" id="ARBA00023015"/>
    </source>
</evidence>
<dbReference type="CDD" id="cd12148">
    <property type="entry name" value="fungal_TF_MHR"/>
    <property type="match status" value="1"/>
</dbReference>
<keyword evidence="3" id="KW-0805">Transcription regulation</keyword>
<name>A0A4S8S9T9_AURPU</name>
<comment type="caution">
    <text evidence="10">The sequence shown here is derived from an EMBL/GenBank/DDBJ whole genome shotgun (WGS) entry which is preliminary data.</text>
</comment>
<evidence type="ECO:0000256" key="6">
    <source>
        <dbReference type="PROSITE-ProRule" id="PRU00042"/>
    </source>
</evidence>
<dbReference type="SUPFAM" id="SSF57667">
    <property type="entry name" value="beta-beta-alpha zinc fingers"/>
    <property type="match status" value="1"/>
</dbReference>
<evidence type="ECO:0000259" key="8">
    <source>
        <dbReference type="PROSITE" id="PS50048"/>
    </source>
</evidence>
<dbReference type="GO" id="GO:0006351">
    <property type="term" value="P:DNA-templated transcription"/>
    <property type="evidence" value="ECO:0007669"/>
    <property type="project" value="InterPro"/>
</dbReference>
<dbReference type="PROSITE" id="PS00463">
    <property type="entry name" value="ZN2_CY6_FUNGAL_1"/>
    <property type="match status" value="1"/>
</dbReference>
<organism evidence="10 11">
    <name type="scientific">Aureobasidium pullulans</name>
    <name type="common">Black yeast</name>
    <name type="synonym">Pullularia pullulans</name>
    <dbReference type="NCBI Taxonomy" id="5580"/>
    <lineage>
        <taxon>Eukaryota</taxon>
        <taxon>Fungi</taxon>
        <taxon>Dikarya</taxon>
        <taxon>Ascomycota</taxon>
        <taxon>Pezizomycotina</taxon>
        <taxon>Dothideomycetes</taxon>
        <taxon>Dothideomycetidae</taxon>
        <taxon>Dothideales</taxon>
        <taxon>Saccotheciaceae</taxon>
        <taxon>Aureobasidium</taxon>
    </lineage>
</organism>
<dbReference type="InterPro" id="IPR001138">
    <property type="entry name" value="Zn2Cys6_DnaBD"/>
</dbReference>
<feature type="compositionally biased region" description="Low complexity" evidence="7">
    <location>
        <begin position="157"/>
        <end position="172"/>
    </location>
</feature>
<evidence type="ECO:0000313" key="10">
    <source>
        <dbReference type="EMBL" id="THV66935.1"/>
    </source>
</evidence>
<dbReference type="GO" id="GO:0003677">
    <property type="term" value="F:DNA binding"/>
    <property type="evidence" value="ECO:0007669"/>
    <property type="project" value="InterPro"/>
</dbReference>
<dbReference type="InterPro" id="IPR007219">
    <property type="entry name" value="XnlR_reg_dom"/>
</dbReference>
<dbReference type="Pfam" id="PF04082">
    <property type="entry name" value="Fungal_trans"/>
    <property type="match status" value="1"/>
</dbReference>
<dbReference type="Gene3D" id="4.10.240.10">
    <property type="entry name" value="Zn(2)-C6 fungal-type DNA-binding domain"/>
    <property type="match status" value="1"/>
</dbReference>
<evidence type="ECO:0000256" key="1">
    <source>
        <dbReference type="ARBA" id="ARBA00022723"/>
    </source>
</evidence>
<dbReference type="InterPro" id="IPR036236">
    <property type="entry name" value="Znf_C2H2_sf"/>
</dbReference>
<keyword evidence="6" id="KW-0863">Zinc-finger</keyword>
<proteinExistence type="predicted"/>
<feature type="region of interest" description="Disordered" evidence="7">
    <location>
        <begin position="157"/>
        <end position="191"/>
    </location>
</feature>
<dbReference type="PANTHER" id="PTHR47660:SF7">
    <property type="entry name" value="TRANSCRIPTION FACTOR WITH C2H2 AND ZN(2)-CYS(6) DNA BINDING DOMAIN (EUROFUNG)"/>
    <property type="match status" value="1"/>
</dbReference>
<dbReference type="PROSITE" id="PS00028">
    <property type="entry name" value="ZINC_FINGER_C2H2_1"/>
    <property type="match status" value="1"/>
</dbReference>
<dbReference type="PANTHER" id="PTHR47660">
    <property type="entry name" value="TRANSCRIPTION FACTOR WITH C2H2 AND ZN(2)-CYS(6) DNA BINDING DOMAIN (EUROFUNG)-RELATED-RELATED"/>
    <property type="match status" value="1"/>
</dbReference>
<evidence type="ECO:0000256" key="2">
    <source>
        <dbReference type="ARBA" id="ARBA00022833"/>
    </source>
</evidence>
<keyword evidence="1" id="KW-0479">Metal-binding</keyword>
<evidence type="ECO:0000256" key="5">
    <source>
        <dbReference type="ARBA" id="ARBA00023242"/>
    </source>
</evidence>
<keyword evidence="5" id="KW-0539">Nucleus</keyword>
<dbReference type="EMBL" id="QZAF01000463">
    <property type="protein sequence ID" value="THV66935.1"/>
    <property type="molecule type" value="Genomic_DNA"/>
</dbReference>
<dbReference type="PROSITE" id="PS50157">
    <property type="entry name" value="ZINC_FINGER_C2H2_2"/>
    <property type="match status" value="1"/>
</dbReference>
<feature type="compositionally biased region" description="Basic and acidic residues" evidence="7">
    <location>
        <begin position="1"/>
        <end position="12"/>
    </location>
</feature>
<protein>
    <recommendedName>
        <fullName evidence="12">C2H2-type domain-containing protein</fullName>
    </recommendedName>
</protein>
<feature type="compositionally biased region" description="Polar residues" evidence="7">
    <location>
        <begin position="311"/>
        <end position="327"/>
    </location>
</feature>
<evidence type="ECO:0000313" key="11">
    <source>
        <dbReference type="Proteomes" id="UP000304951"/>
    </source>
</evidence>
<dbReference type="InterPro" id="IPR013087">
    <property type="entry name" value="Znf_C2H2_type"/>
</dbReference>
<dbReference type="InterPro" id="IPR036864">
    <property type="entry name" value="Zn2-C6_fun-type_DNA-bd_sf"/>
</dbReference>
<gene>
    <name evidence="10" type="ORF">D6D28_07909</name>
</gene>
<dbReference type="Pfam" id="PF00172">
    <property type="entry name" value="Zn_clus"/>
    <property type="match status" value="1"/>
</dbReference>
<evidence type="ECO:0000259" key="9">
    <source>
        <dbReference type="PROSITE" id="PS50157"/>
    </source>
</evidence>
<evidence type="ECO:0000256" key="4">
    <source>
        <dbReference type="ARBA" id="ARBA00023163"/>
    </source>
</evidence>
<dbReference type="SUPFAM" id="SSF57701">
    <property type="entry name" value="Zn2/Cys6 DNA-binding domain"/>
    <property type="match status" value="1"/>
</dbReference>
<feature type="compositionally biased region" description="Polar residues" evidence="7">
    <location>
        <begin position="173"/>
        <end position="189"/>
    </location>
</feature>
<dbReference type="GO" id="GO:0000981">
    <property type="term" value="F:DNA-binding transcription factor activity, RNA polymerase II-specific"/>
    <property type="evidence" value="ECO:0007669"/>
    <property type="project" value="InterPro"/>
</dbReference>
<evidence type="ECO:0000256" key="7">
    <source>
        <dbReference type="SAM" id="MobiDB-lite"/>
    </source>
</evidence>
<accession>A0A4S8S9T9</accession>
<feature type="domain" description="C2H2-type" evidence="9">
    <location>
        <begin position="36"/>
        <end position="63"/>
    </location>
</feature>
<feature type="domain" description="Zn(2)-C6 fungal-type" evidence="8">
    <location>
        <begin position="124"/>
        <end position="153"/>
    </location>
</feature>
<dbReference type="CDD" id="cd00067">
    <property type="entry name" value="GAL4"/>
    <property type="match status" value="1"/>
</dbReference>
<evidence type="ECO:0008006" key="12">
    <source>
        <dbReference type="Google" id="ProtNLM"/>
    </source>
</evidence>
<sequence length="903" mass="101752">MFENNKLTKEELLEAPEESPASASNRKRRRRDDTNFECQVCHRIFGRIEHLRRHANSHGEARSFKCVACGKGFNRLYVISDHDLFALTKPLDSLTRLLNRDTLQRHELIHQKDPGVSKLKGARACKECAGSKVRCNGTMPCERCTVKQTDCVYPSAASPAQAQDSPSSAISDFPSTPGTSENASSSMLESASFPRQLEQSLPYVGHAVPFSEHHALNVSDTWNYNPHPETASQSNHIPPGSLPTYIHGLSLQDPSGQQTALSPFAGSYSGTEASFEITYTSSLSRDRHASLDQLSRRPRLVPNLRSRTAVMDSNSSTSQLTLASHQGESAHDQSDPRGTFYRSFNPSTSYLSRRRRFNFPLSGDVLPAFQSDDYTSFDMLSEQTYSAIHRSFIAVCTGLTAHQPVYGSSCFPSRKTLNALVKLYFERFHPVMPILHHPTLNLNTSHWVLSLVIVTIGSHMSDFEQAEEYSLCLDEFLRRAISALDPHETIDRITLCQTKLLACINQIYSGEESWQESAYNEFLTDLVAFCQLEWKMSEAGFTTFAPEGHEAEFWERWVQLESCRRTGYAIWMLDTMWAYQFQVQPRLTLEDGRIPLPCQEVLWETKSALQWHHIFQFSPPNLTLLSALQTLQDHKDLQSTMGEFSRIILLHGFYHQSWEMERAEIRSQPRPHQMSMFALWRDSVCDSLEVLQWSANNVVNAASGMEHPTILHLHLARIVLFAPFQNICDLAYGMTKEDTSIGTAQMANLRTSIRKWVIQDESKARLAALHAGVLLKHIRSFHTDSFYEPSAVLLATLTLWAYGAFTTTAIANRPPLQRRFSDTQGHPISIALDQPLEPDLVRSFIRDGRDMAPTLRGVGSIRGAGGPQRVLLEGSKLVSEIGRFGVGRKVIRVLNNLSLCRSI</sequence>
<dbReference type="GO" id="GO:0008270">
    <property type="term" value="F:zinc ion binding"/>
    <property type="evidence" value="ECO:0007669"/>
    <property type="project" value="UniProtKB-KW"/>
</dbReference>
<dbReference type="PROSITE" id="PS50048">
    <property type="entry name" value="ZN2_CY6_FUNGAL_2"/>
    <property type="match status" value="1"/>
</dbReference>
<feature type="region of interest" description="Disordered" evidence="7">
    <location>
        <begin position="300"/>
        <end position="339"/>
    </location>
</feature>
<keyword evidence="4" id="KW-0804">Transcription</keyword>
<dbReference type="Proteomes" id="UP000304951">
    <property type="component" value="Unassembled WGS sequence"/>
</dbReference>